<feature type="domain" description="Nephrocystin 3-like N-terminal" evidence="2">
    <location>
        <begin position="218"/>
        <end position="323"/>
    </location>
</feature>
<evidence type="ECO:0000313" key="3">
    <source>
        <dbReference type="EMBL" id="PAV17405.1"/>
    </source>
</evidence>
<accession>A0A286UD28</accession>
<organism evidence="3 4">
    <name type="scientific">Pyrrhoderma noxium</name>
    <dbReference type="NCBI Taxonomy" id="2282107"/>
    <lineage>
        <taxon>Eukaryota</taxon>
        <taxon>Fungi</taxon>
        <taxon>Dikarya</taxon>
        <taxon>Basidiomycota</taxon>
        <taxon>Agaricomycotina</taxon>
        <taxon>Agaricomycetes</taxon>
        <taxon>Hymenochaetales</taxon>
        <taxon>Hymenochaetaceae</taxon>
        <taxon>Pyrrhoderma</taxon>
    </lineage>
</organism>
<comment type="caution">
    <text evidence="3">The sequence shown here is derived from an EMBL/GenBank/DDBJ whole genome shotgun (WGS) entry which is preliminary data.</text>
</comment>
<reference evidence="3 4" key="1">
    <citation type="journal article" date="2017" name="Mol. Ecol.">
        <title>Comparative and population genomic landscape of Phellinus noxius: A hypervariable fungus causing root rot in trees.</title>
        <authorList>
            <person name="Chung C.L."/>
            <person name="Lee T.J."/>
            <person name="Akiba M."/>
            <person name="Lee H.H."/>
            <person name="Kuo T.H."/>
            <person name="Liu D."/>
            <person name="Ke H.M."/>
            <person name="Yokoi T."/>
            <person name="Roa M.B."/>
            <person name="Lu M.J."/>
            <person name="Chang Y.Y."/>
            <person name="Ann P.J."/>
            <person name="Tsai J.N."/>
            <person name="Chen C.Y."/>
            <person name="Tzean S.S."/>
            <person name="Ota Y."/>
            <person name="Hattori T."/>
            <person name="Sahashi N."/>
            <person name="Liou R.F."/>
            <person name="Kikuchi T."/>
            <person name="Tsai I.J."/>
        </authorList>
    </citation>
    <scope>NUCLEOTIDE SEQUENCE [LARGE SCALE GENOMIC DNA]</scope>
    <source>
        <strain evidence="3 4">FFPRI411160</strain>
    </source>
</reference>
<keyword evidence="1" id="KW-0677">Repeat</keyword>
<dbReference type="EMBL" id="NBII01000007">
    <property type="protein sequence ID" value="PAV17405.1"/>
    <property type="molecule type" value="Genomic_DNA"/>
</dbReference>
<dbReference type="STRING" id="2282107.A0A286UD28"/>
<dbReference type="AlphaFoldDB" id="A0A286UD28"/>
<dbReference type="PANTHER" id="PTHR10039">
    <property type="entry name" value="AMELOGENIN"/>
    <property type="match status" value="1"/>
</dbReference>
<gene>
    <name evidence="3" type="ORF">PNOK_0746900</name>
</gene>
<sequence>MQMSPVYPHCSSEIHVYTFASFSYSSSSVFGALILNPQNIRGSYSQDLSVHLHLHVAIRGGENVYTAFFRIYILDPTAYSEVDPMLLLFNTLNHPRNIKKVHSHTSRQLPLNQSGPYANATISTFNDNSVVHAGASIVGNHTNSIRVQVGSIQDQDEALCDKLKKKLDPSHFFGASLSSCSENTRKATLQEIHEWMQDLSPHNIFLLPTWMPFILYKGKSNPNTALRTIAYHLAEYSPIIARSIDSELKKSGVFDTIPLGDQLEILFHRPLSSIISELTSPILIVLDAIDECGTLGARRELIDVLRKGILVLPLSFPFLITGRPEEDILSLASSQSVRAISLDQRSEENKRDVYTYIEQVLGEKRDSGILKIPNDWPWERGIKTLADKADGLFIWASTAVKSIISKKYKRFEFLKCLVDNPKLLNLDDLYITVLEDALDWDDDTKSDFAKILSLILFGKSPLTHRDISDIIGLEIIKH</sequence>
<keyword evidence="4" id="KW-1185">Reference proteome</keyword>
<evidence type="ECO:0000259" key="2">
    <source>
        <dbReference type="Pfam" id="PF24883"/>
    </source>
</evidence>
<evidence type="ECO:0000313" key="4">
    <source>
        <dbReference type="Proteomes" id="UP000217199"/>
    </source>
</evidence>
<proteinExistence type="predicted"/>
<name>A0A286UD28_9AGAM</name>
<dbReference type="PANTHER" id="PTHR10039:SF17">
    <property type="entry name" value="FUNGAL STAND N-TERMINAL GOODBYE DOMAIN-CONTAINING PROTEIN-RELATED"/>
    <property type="match status" value="1"/>
</dbReference>
<evidence type="ECO:0000256" key="1">
    <source>
        <dbReference type="ARBA" id="ARBA00022737"/>
    </source>
</evidence>
<dbReference type="Proteomes" id="UP000217199">
    <property type="component" value="Unassembled WGS sequence"/>
</dbReference>
<protein>
    <submittedName>
        <fullName evidence="3">WD40 domain containing protein</fullName>
    </submittedName>
</protein>
<dbReference type="OrthoDB" id="4760524at2759"/>
<dbReference type="InterPro" id="IPR056884">
    <property type="entry name" value="NPHP3-like_N"/>
</dbReference>
<dbReference type="Pfam" id="PF24883">
    <property type="entry name" value="NPHP3_N"/>
    <property type="match status" value="1"/>
</dbReference>
<dbReference type="InParanoid" id="A0A286UD28"/>